<evidence type="ECO:0000313" key="2">
    <source>
        <dbReference type="Proteomes" id="UP000240424"/>
    </source>
</evidence>
<dbReference type="AlphaFoldDB" id="A0A2U3PHY2"/>
<gene>
    <name evidence="1" type="ORF">MNAB215_5573</name>
</gene>
<name>A0A2U3PHY2_9MYCO</name>
<protein>
    <submittedName>
        <fullName evidence="1">Mycobacterium numidiamassiliense ORFan</fullName>
    </submittedName>
</protein>
<reference evidence="1 2" key="1">
    <citation type="submission" date="2017-01" db="EMBL/GenBank/DDBJ databases">
        <authorList>
            <consortium name="Urmite Genomes"/>
        </authorList>
    </citation>
    <scope>NUCLEOTIDE SEQUENCE [LARGE SCALE GENOMIC DNA]</scope>
    <source>
        <strain evidence="1 2">AB215</strain>
    </source>
</reference>
<proteinExistence type="predicted"/>
<organism evidence="1 2">
    <name type="scientific">Mycobacterium numidiamassiliense</name>
    <dbReference type="NCBI Taxonomy" id="1841861"/>
    <lineage>
        <taxon>Bacteria</taxon>
        <taxon>Bacillati</taxon>
        <taxon>Actinomycetota</taxon>
        <taxon>Actinomycetes</taxon>
        <taxon>Mycobacteriales</taxon>
        <taxon>Mycobacteriaceae</taxon>
        <taxon>Mycobacterium</taxon>
    </lineage>
</organism>
<dbReference type="EMBL" id="FUEZ01000004">
    <property type="protein sequence ID" value="SPM43351.1"/>
    <property type="molecule type" value="Genomic_DNA"/>
</dbReference>
<evidence type="ECO:0000313" key="1">
    <source>
        <dbReference type="EMBL" id="SPM43351.1"/>
    </source>
</evidence>
<dbReference type="RefSeq" id="WP_165691622.1">
    <property type="nucleotide sequence ID" value="NZ_FUEZ01000004.1"/>
</dbReference>
<accession>A0A2U3PHY2</accession>
<keyword evidence="2" id="KW-1185">Reference proteome</keyword>
<sequence length="48" mass="5208">MALVDEVLNTIKGIEENAHAPHTTEEALKIAQIKALIIVAQAIEQSNQ</sequence>
<dbReference type="STRING" id="1841861.GCA_900157365_03892"/>
<dbReference type="Proteomes" id="UP000240424">
    <property type="component" value="Unassembled WGS sequence"/>
</dbReference>